<dbReference type="Proteomes" id="UP000324800">
    <property type="component" value="Unassembled WGS sequence"/>
</dbReference>
<evidence type="ECO:0000256" key="1">
    <source>
        <dbReference type="SAM" id="MobiDB-lite"/>
    </source>
</evidence>
<gene>
    <name evidence="2" type="ORF">EZS28_010155</name>
</gene>
<dbReference type="SUPFAM" id="SSF56672">
    <property type="entry name" value="DNA/RNA polymerases"/>
    <property type="match status" value="1"/>
</dbReference>
<dbReference type="InterPro" id="IPR043502">
    <property type="entry name" value="DNA/RNA_pol_sf"/>
</dbReference>
<dbReference type="Gene3D" id="3.10.10.10">
    <property type="entry name" value="HIV Type 1 Reverse Transcriptase, subunit A, domain 1"/>
    <property type="match status" value="1"/>
</dbReference>
<comment type="caution">
    <text evidence="2">The sequence shown here is derived from an EMBL/GenBank/DDBJ whole genome shotgun (WGS) entry which is preliminary data.</text>
</comment>
<dbReference type="Gene3D" id="3.30.70.270">
    <property type="match status" value="1"/>
</dbReference>
<dbReference type="InterPro" id="IPR043128">
    <property type="entry name" value="Rev_trsase/Diguanyl_cyclase"/>
</dbReference>
<evidence type="ECO:0000313" key="2">
    <source>
        <dbReference type="EMBL" id="KAA6394319.1"/>
    </source>
</evidence>
<proteinExistence type="predicted"/>
<feature type="compositionally biased region" description="Low complexity" evidence="1">
    <location>
        <begin position="205"/>
        <end position="223"/>
    </location>
</feature>
<feature type="region of interest" description="Disordered" evidence="1">
    <location>
        <begin position="196"/>
        <end position="223"/>
    </location>
</feature>
<dbReference type="EMBL" id="SNRW01001974">
    <property type="protein sequence ID" value="KAA6394319.1"/>
    <property type="molecule type" value="Genomic_DNA"/>
</dbReference>
<sequence>MGEGNLIQLQNNNIFNQQLNEPNPPQLPRPDLQNKKNNPSGALAQLKQLADHGITSPQVKVIKNRITVATKIMEQYYGKKASELDPTGERATKRQKQRLEEMVDDFSAQRASATALHAMPLEDYKSATMWTLHAYRIARIIAGKNQSRRESALKFEQFKGILSAEISALDVLSDEPKKKIKDNAKTQKILADQEKQIPQAASSTPIVQSITQSPPQQQQPPSFAQVQTPIFQQLHFQQFPQQHTASFLMVEHRSVIKDDVFKIGICNNNNSSNRTSPHPNNNLNHFRFQTELRRPQLLETYGITSPTQVRKKKKMTMKHNFDQELNQDNNELVPNRLINRIGKWEEIGSAYSVLKGAQPNWISIHQIQKLNNSNNPPIFKSTKYQEQEYNTQLTQELNQGVVVETDQILIQNLSFLTKRADGRYYQKFDCRLINQLTNLVHLKMDGVVELVKLMEKGDYATTLDIIDAFLHIKVSPNLQPYLGFMSKMKSFAYAALSFGYKRSRLIFLKMLSIAIQTIRKT</sequence>
<accession>A0A5J4WIY0</accession>
<evidence type="ECO:0000313" key="3">
    <source>
        <dbReference type="Proteomes" id="UP000324800"/>
    </source>
</evidence>
<feature type="region of interest" description="Disordered" evidence="1">
    <location>
        <begin position="18"/>
        <end position="39"/>
    </location>
</feature>
<dbReference type="AlphaFoldDB" id="A0A5J4WIY0"/>
<dbReference type="OrthoDB" id="6143536at2759"/>
<reference evidence="2 3" key="1">
    <citation type="submission" date="2019-03" db="EMBL/GenBank/DDBJ databases">
        <title>Single cell metagenomics reveals metabolic interactions within the superorganism composed of flagellate Streblomastix strix and complex community of Bacteroidetes bacteria on its surface.</title>
        <authorList>
            <person name="Treitli S.C."/>
            <person name="Kolisko M."/>
            <person name="Husnik F."/>
            <person name="Keeling P."/>
            <person name="Hampl V."/>
        </authorList>
    </citation>
    <scope>NUCLEOTIDE SEQUENCE [LARGE SCALE GENOMIC DNA]</scope>
    <source>
        <strain evidence="2">ST1C</strain>
    </source>
</reference>
<organism evidence="2 3">
    <name type="scientific">Streblomastix strix</name>
    <dbReference type="NCBI Taxonomy" id="222440"/>
    <lineage>
        <taxon>Eukaryota</taxon>
        <taxon>Metamonada</taxon>
        <taxon>Preaxostyla</taxon>
        <taxon>Oxymonadida</taxon>
        <taxon>Streblomastigidae</taxon>
        <taxon>Streblomastix</taxon>
    </lineage>
</organism>
<protein>
    <recommendedName>
        <fullName evidence="4">Reverse transcriptase domain-containing protein</fullName>
    </recommendedName>
</protein>
<name>A0A5J4WIY0_9EUKA</name>
<evidence type="ECO:0008006" key="4">
    <source>
        <dbReference type="Google" id="ProtNLM"/>
    </source>
</evidence>